<keyword evidence="7" id="KW-0811">Translocation</keyword>
<keyword evidence="9" id="KW-0576">Peroxisome</keyword>
<dbReference type="InterPro" id="IPR035463">
    <property type="entry name" value="Pex13"/>
</dbReference>
<evidence type="ECO:0000256" key="3">
    <source>
        <dbReference type="ARBA" id="ARBA00022448"/>
    </source>
</evidence>
<dbReference type="GO" id="GO:0005778">
    <property type="term" value="C:peroxisomal membrane"/>
    <property type="evidence" value="ECO:0007669"/>
    <property type="project" value="UniProtKB-SubCell"/>
</dbReference>
<keyword evidence="4" id="KW-0812">Transmembrane</keyword>
<protein>
    <recommendedName>
        <fullName evidence="11">Peroxisomal membrane protein PEX13</fullName>
    </recommendedName>
    <alternativeName>
        <fullName evidence="10">Peroxin-13</fullName>
    </alternativeName>
</protein>
<dbReference type="CDD" id="cd11864">
    <property type="entry name" value="SH3_PEX13_eumet"/>
    <property type="match status" value="1"/>
</dbReference>
<feature type="domain" description="SH3" evidence="15">
    <location>
        <begin position="271"/>
        <end position="337"/>
    </location>
</feature>
<evidence type="ECO:0000256" key="4">
    <source>
        <dbReference type="ARBA" id="ARBA00022692"/>
    </source>
</evidence>
<comment type="subcellular location">
    <subcellularLocation>
        <location evidence="12">Peroxisome membrane</location>
    </subcellularLocation>
</comment>
<evidence type="ECO:0000313" key="17">
    <source>
        <dbReference type="Proteomes" id="UP000593567"/>
    </source>
</evidence>
<dbReference type="GO" id="GO:1990429">
    <property type="term" value="C:peroxisomal importomer complex"/>
    <property type="evidence" value="ECO:0007669"/>
    <property type="project" value="TreeGrafter"/>
</dbReference>
<sequence>MAAPPKPWERADGLRNNAFDIGVTSLPSSAAGNAAPLPEPANHVIQGAGRPPIPPRPGVAGVGHDTLLQNAPFGGGYGGLYSSPFMDTRLGLSHSPFNHLGGYSSINGFNPSTNSIVHQAESRAQGAFQSVQSVVSAVSSVSMMLESTYFALHNSFRAVLGVADQFSKLKLQLTQVATSFAIFRFIKWCYYRLKVLLGLRKAGLSEDAWANAVKKSAVEAQQKFPRHEKSSWPLVAFMAIVFGGPYLLWKMLCNDNGQNEDDSRRWANGTADHVVGECKYNFVGEREDEISVKEGQRINLAPADMQPRLRENDWLLASADGVNIGVVPANYVRILGTRKAMKAESKCIPEDTIKSDLVSQKSSEAAP</sequence>
<evidence type="ECO:0000256" key="13">
    <source>
        <dbReference type="PROSITE-ProRule" id="PRU00192"/>
    </source>
</evidence>
<evidence type="ECO:0000256" key="1">
    <source>
        <dbReference type="ARBA" id="ARBA00006033"/>
    </source>
</evidence>
<evidence type="ECO:0000256" key="14">
    <source>
        <dbReference type="SAM" id="MobiDB-lite"/>
    </source>
</evidence>
<dbReference type="SUPFAM" id="SSF50044">
    <property type="entry name" value="SH3-domain"/>
    <property type="match status" value="1"/>
</dbReference>
<comment type="caution">
    <text evidence="16">The sequence shown here is derived from an EMBL/GenBank/DDBJ whole genome shotgun (WGS) entry which is preliminary data.</text>
</comment>
<evidence type="ECO:0000256" key="11">
    <source>
        <dbReference type="ARBA" id="ARBA00034535"/>
    </source>
</evidence>
<gene>
    <name evidence="16" type="ORF">EB796_021502</name>
</gene>
<evidence type="ECO:0000313" key="16">
    <source>
        <dbReference type="EMBL" id="KAF6020184.1"/>
    </source>
</evidence>
<reference evidence="16" key="1">
    <citation type="submission" date="2020-06" db="EMBL/GenBank/DDBJ databases">
        <title>Draft genome of Bugula neritina, a colonial animal packing powerful symbionts and potential medicines.</title>
        <authorList>
            <person name="Rayko M."/>
        </authorList>
    </citation>
    <scope>NUCLEOTIDE SEQUENCE [LARGE SCALE GENOMIC DNA]</scope>
    <source>
        <strain evidence="16">Kwan_BN1</strain>
    </source>
</reference>
<keyword evidence="2 13" id="KW-0728">SH3 domain</keyword>
<evidence type="ECO:0000256" key="2">
    <source>
        <dbReference type="ARBA" id="ARBA00022443"/>
    </source>
</evidence>
<dbReference type="InterPro" id="IPR036028">
    <property type="entry name" value="SH3-like_dom_sf"/>
</dbReference>
<keyword evidence="17" id="KW-1185">Reference proteome</keyword>
<keyword evidence="8" id="KW-0472">Membrane</keyword>
<keyword evidence="3" id="KW-0813">Transport</keyword>
<comment type="similarity">
    <text evidence="1">Belongs to the peroxin-13 family.</text>
</comment>
<dbReference type="Proteomes" id="UP000593567">
    <property type="component" value="Unassembled WGS sequence"/>
</dbReference>
<keyword evidence="5" id="KW-0653">Protein transport</keyword>
<feature type="region of interest" description="Disordered" evidence="14">
    <location>
        <begin position="30"/>
        <end position="64"/>
    </location>
</feature>
<dbReference type="OrthoDB" id="10037838at2759"/>
<evidence type="ECO:0000256" key="10">
    <source>
        <dbReference type="ARBA" id="ARBA00029693"/>
    </source>
</evidence>
<evidence type="ECO:0000256" key="12">
    <source>
        <dbReference type="ARBA" id="ARBA00046271"/>
    </source>
</evidence>
<dbReference type="PANTHER" id="PTHR19332:SF1">
    <property type="entry name" value="PEROXISOMAL MEMBRANE PROTEIN PEX13"/>
    <property type="match status" value="1"/>
</dbReference>
<dbReference type="InterPro" id="IPR001452">
    <property type="entry name" value="SH3_domain"/>
</dbReference>
<evidence type="ECO:0000256" key="7">
    <source>
        <dbReference type="ARBA" id="ARBA00023010"/>
    </source>
</evidence>
<proteinExistence type="inferred from homology"/>
<dbReference type="Gene3D" id="2.30.30.40">
    <property type="entry name" value="SH3 Domains"/>
    <property type="match status" value="1"/>
</dbReference>
<keyword evidence="6" id="KW-1133">Transmembrane helix</keyword>
<dbReference type="GO" id="GO:0016560">
    <property type="term" value="P:protein import into peroxisome matrix, docking"/>
    <property type="evidence" value="ECO:0007669"/>
    <property type="project" value="InterPro"/>
</dbReference>
<dbReference type="AlphaFoldDB" id="A0A7J7J3C6"/>
<organism evidence="16 17">
    <name type="scientific">Bugula neritina</name>
    <name type="common">Brown bryozoan</name>
    <name type="synonym">Sertularia neritina</name>
    <dbReference type="NCBI Taxonomy" id="10212"/>
    <lineage>
        <taxon>Eukaryota</taxon>
        <taxon>Metazoa</taxon>
        <taxon>Spiralia</taxon>
        <taxon>Lophotrochozoa</taxon>
        <taxon>Bryozoa</taxon>
        <taxon>Gymnolaemata</taxon>
        <taxon>Cheilostomatida</taxon>
        <taxon>Flustrina</taxon>
        <taxon>Buguloidea</taxon>
        <taxon>Bugulidae</taxon>
        <taxon>Bugula</taxon>
    </lineage>
</organism>
<evidence type="ECO:0000256" key="6">
    <source>
        <dbReference type="ARBA" id="ARBA00022989"/>
    </source>
</evidence>
<name>A0A7J7J3C6_BUGNE</name>
<dbReference type="EMBL" id="VXIV02003190">
    <property type="protein sequence ID" value="KAF6020184.1"/>
    <property type="molecule type" value="Genomic_DNA"/>
</dbReference>
<dbReference type="InterPro" id="IPR007223">
    <property type="entry name" value="Peroxin-13_N"/>
</dbReference>
<dbReference type="SMART" id="SM00326">
    <property type="entry name" value="SH3"/>
    <property type="match status" value="1"/>
</dbReference>
<dbReference type="PANTHER" id="PTHR19332">
    <property type="entry name" value="PEROXISOMAL MEMBRANE PROTEIN PEX13"/>
    <property type="match status" value="1"/>
</dbReference>
<evidence type="ECO:0000256" key="8">
    <source>
        <dbReference type="ARBA" id="ARBA00023136"/>
    </source>
</evidence>
<dbReference type="Pfam" id="PF04088">
    <property type="entry name" value="Peroxin-13_N"/>
    <property type="match status" value="1"/>
</dbReference>
<dbReference type="PROSITE" id="PS50002">
    <property type="entry name" value="SH3"/>
    <property type="match status" value="1"/>
</dbReference>
<accession>A0A7J7J3C6</accession>
<evidence type="ECO:0000259" key="15">
    <source>
        <dbReference type="PROSITE" id="PS50002"/>
    </source>
</evidence>
<evidence type="ECO:0000256" key="9">
    <source>
        <dbReference type="ARBA" id="ARBA00023140"/>
    </source>
</evidence>
<evidence type="ECO:0000256" key="5">
    <source>
        <dbReference type="ARBA" id="ARBA00022927"/>
    </source>
</evidence>